<gene>
    <name evidence="2" type="ORF">SAMN04487997_2020</name>
</gene>
<accession>A0A1H6UGE0</accession>
<reference evidence="2 3" key="1">
    <citation type="submission" date="2016-10" db="EMBL/GenBank/DDBJ databases">
        <authorList>
            <person name="de Groot N.N."/>
        </authorList>
    </citation>
    <scope>NUCLEOTIDE SEQUENCE [LARGE SCALE GENOMIC DNA]</scope>
    <source>
        <strain evidence="2 3">DSM 26515</strain>
    </source>
</reference>
<protein>
    <submittedName>
        <fullName evidence="2">Uncharacterized protein</fullName>
    </submittedName>
</protein>
<dbReference type="AlphaFoldDB" id="A0A1H6UGE0"/>
<sequence length="91" mass="9999">MNAVNQINSLYFFPHKLSFSPVAADAATGRYGGWLPPDHGSVTRRWEQPASAFLLPVQGISRSEPLQSDREATGFDRVDDATPIDPPSSER</sequence>
<name>A0A1H6UGE0_9GAMM</name>
<dbReference type="RefSeq" id="WP_139202414.1">
    <property type="nucleotide sequence ID" value="NZ_FNYC01000003.1"/>
</dbReference>
<organism evidence="2 3">
    <name type="scientific">Frateuria terrea</name>
    <dbReference type="NCBI Taxonomy" id="529704"/>
    <lineage>
        <taxon>Bacteria</taxon>
        <taxon>Pseudomonadati</taxon>
        <taxon>Pseudomonadota</taxon>
        <taxon>Gammaproteobacteria</taxon>
        <taxon>Lysobacterales</taxon>
        <taxon>Rhodanobacteraceae</taxon>
        <taxon>Frateuria</taxon>
    </lineage>
</organism>
<evidence type="ECO:0000313" key="2">
    <source>
        <dbReference type="EMBL" id="SEI91399.1"/>
    </source>
</evidence>
<evidence type="ECO:0000313" key="3">
    <source>
        <dbReference type="Proteomes" id="UP000199420"/>
    </source>
</evidence>
<keyword evidence="3" id="KW-1185">Reference proteome</keyword>
<feature type="region of interest" description="Disordered" evidence="1">
    <location>
        <begin position="57"/>
        <end position="91"/>
    </location>
</feature>
<evidence type="ECO:0000256" key="1">
    <source>
        <dbReference type="SAM" id="MobiDB-lite"/>
    </source>
</evidence>
<dbReference type="OrthoDB" id="9897751at2"/>
<dbReference type="Proteomes" id="UP000199420">
    <property type="component" value="Unassembled WGS sequence"/>
</dbReference>
<dbReference type="EMBL" id="FNYC01000003">
    <property type="protein sequence ID" value="SEI91399.1"/>
    <property type="molecule type" value="Genomic_DNA"/>
</dbReference>
<proteinExistence type="predicted"/>
<feature type="compositionally biased region" description="Basic and acidic residues" evidence="1">
    <location>
        <begin position="67"/>
        <end position="80"/>
    </location>
</feature>